<feature type="binding site" evidence="2">
    <location>
        <position position="145"/>
    </location>
    <ligand>
        <name>Mn(2+)</name>
        <dbReference type="ChEBI" id="CHEBI:29035"/>
        <label>2</label>
    </ligand>
</feature>
<accession>A0A9J6RFM5</accession>
<dbReference type="EMBL" id="JAPRAT010000030">
    <property type="protein sequence ID" value="MCZ0704222.1"/>
    <property type="molecule type" value="Genomic_DNA"/>
</dbReference>
<dbReference type="SUPFAM" id="SSF53187">
    <property type="entry name" value="Zn-dependent exopeptidases"/>
    <property type="match status" value="1"/>
</dbReference>
<evidence type="ECO:0000313" key="4">
    <source>
        <dbReference type="EMBL" id="MCZ0704222.1"/>
    </source>
</evidence>
<dbReference type="PIRSF" id="PIRSF005962">
    <property type="entry name" value="Pept_M20D_amidohydro"/>
    <property type="match status" value="1"/>
</dbReference>
<comment type="caution">
    <text evidence="4">The sequence shown here is derived from an EMBL/GenBank/DDBJ whole genome shotgun (WGS) entry which is preliminary data.</text>
</comment>
<reference evidence="4" key="1">
    <citation type="submission" date="2022-11" db="EMBL/GenBank/DDBJ databases">
        <title>WGS of Natronobacillus azotifigens 24KS-1, an anaerobic diazotrophic haloalkaliphile from soda-rich habitats.</title>
        <authorList>
            <person name="Sorokin D.Y."/>
            <person name="Merkel A.Y."/>
        </authorList>
    </citation>
    <scope>NUCLEOTIDE SEQUENCE</scope>
    <source>
        <strain evidence="4">24KS-1</strain>
    </source>
</reference>
<keyword evidence="2" id="KW-0464">Manganese</keyword>
<dbReference type="GO" id="GO:0046872">
    <property type="term" value="F:metal ion binding"/>
    <property type="evidence" value="ECO:0007669"/>
    <property type="project" value="UniProtKB-KW"/>
</dbReference>
<dbReference type="PANTHER" id="PTHR11014">
    <property type="entry name" value="PEPTIDASE M20 FAMILY MEMBER"/>
    <property type="match status" value="1"/>
</dbReference>
<dbReference type="SUPFAM" id="SSF55031">
    <property type="entry name" value="Bacterial exopeptidase dimerisation domain"/>
    <property type="match status" value="1"/>
</dbReference>
<protein>
    <submittedName>
        <fullName evidence="4">Amidohydrolase</fullName>
    </submittedName>
</protein>
<feature type="binding site" evidence="2">
    <location>
        <position position="174"/>
    </location>
    <ligand>
        <name>Mn(2+)</name>
        <dbReference type="ChEBI" id="CHEBI:29035"/>
        <label>2</label>
    </ligand>
</feature>
<dbReference type="FunFam" id="3.30.70.360:FF:000001">
    <property type="entry name" value="N-acetyldiaminopimelate deacetylase"/>
    <property type="match status" value="1"/>
</dbReference>
<dbReference type="Proteomes" id="UP001084197">
    <property type="component" value="Unassembled WGS sequence"/>
</dbReference>
<dbReference type="Pfam" id="PF01546">
    <property type="entry name" value="Peptidase_M20"/>
    <property type="match status" value="1"/>
</dbReference>
<evidence type="ECO:0000256" key="2">
    <source>
        <dbReference type="PIRSR" id="PIRSR005962-1"/>
    </source>
</evidence>
<dbReference type="Gene3D" id="3.40.630.10">
    <property type="entry name" value="Zn peptidases"/>
    <property type="match status" value="1"/>
</dbReference>
<keyword evidence="5" id="KW-1185">Reference proteome</keyword>
<feature type="binding site" evidence="2">
    <location>
        <position position="107"/>
    </location>
    <ligand>
        <name>Mn(2+)</name>
        <dbReference type="ChEBI" id="CHEBI:29035"/>
        <label>2</label>
    </ligand>
</feature>
<feature type="domain" description="Peptidase M20 dimerisation" evidence="3">
    <location>
        <begin position="194"/>
        <end position="289"/>
    </location>
</feature>
<dbReference type="InterPro" id="IPR036264">
    <property type="entry name" value="Bact_exopeptidase_dim_dom"/>
</dbReference>
<keyword evidence="2" id="KW-0479">Metal-binding</keyword>
<evidence type="ECO:0000313" key="5">
    <source>
        <dbReference type="Proteomes" id="UP001084197"/>
    </source>
</evidence>
<evidence type="ECO:0000256" key="1">
    <source>
        <dbReference type="ARBA" id="ARBA00022801"/>
    </source>
</evidence>
<dbReference type="PANTHER" id="PTHR11014:SF63">
    <property type="entry name" value="METALLOPEPTIDASE, PUTATIVE (AFU_ORTHOLOGUE AFUA_6G09600)-RELATED"/>
    <property type="match status" value="1"/>
</dbReference>
<keyword evidence="1" id="KW-0378">Hydrolase</keyword>
<feature type="binding site" evidence="2">
    <location>
        <position position="371"/>
    </location>
    <ligand>
        <name>Mn(2+)</name>
        <dbReference type="ChEBI" id="CHEBI:29035"/>
        <label>2</label>
    </ligand>
</feature>
<dbReference type="InterPro" id="IPR002933">
    <property type="entry name" value="Peptidase_M20"/>
</dbReference>
<dbReference type="InterPro" id="IPR017439">
    <property type="entry name" value="Amidohydrolase"/>
</dbReference>
<gene>
    <name evidence="4" type="ORF">OWO01_13505</name>
</gene>
<dbReference type="AlphaFoldDB" id="A0A9J6RFM5"/>
<sequence>MIRIETLVEKSPRLLIDEQVVNWRRHFHQHPELSFQEEQTSAYIVEVLESFEVFTIETGIAKHGVIATLAAGSGPAIGVRADMDALPIIEQNDFSYTSKNPGVMHSCGHDAHMAILLGVAAILADHYQRGDFTGTVKLIFQPAEEDTDEYGKTGAPYFIEAGVADELDSILALHMCPWLETGAIQLHQGPSMANIDNFHLIIIGKGGHGGYPHESKDPIWMLSFILQGLYGLISRKMNPLEVGTISIGKVTGGETPNVIPDEVQITGTIRSYTGAVRQQLIKEIEQVAKLVHSFDGNYQLEIERGEPALDNDPALIEQIKTTAKRQDPSMKIVEEPYGMGGEDFSHFTKKLPGAMFFLGCAKPGEIQKALHASDFTIDEKALPIGVDILVGTILDLLRSNRP</sequence>
<proteinExistence type="predicted"/>
<dbReference type="Gene3D" id="3.30.70.360">
    <property type="match status" value="1"/>
</dbReference>
<dbReference type="GO" id="GO:0050118">
    <property type="term" value="F:N-acetyldiaminopimelate deacetylase activity"/>
    <property type="evidence" value="ECO:0007669"/>
    <property type="project" value="UniProtKB-ARBA"/>
</dbReference>
<comment type="cofactor">
    <cofactor evidence="2">
        <name>Mn(2+)</name>
        <dbReference type="ChEBI" id="CHEBI:29035"/>
    </cofactor>
    <text evidence="2">The Mn(2+) ion enhances activity.</text>
</comment>
<dbReference type="InterPro" id="IPR011650">
    <property type="entry name" value="Peptidase_M20_dimer"/>
</dbReference>
<name>A0A9J6RFM5_9BACI</name>
<evidence type="ECO:0000259" key="3">
    <source>
        <dbReference type="Pfam" id="PF07687"/>
    </source>
</evidence>
<dbReference type="Pfam" id="PF07687">
    <property type="entry name" value="M20_dimer"/>
    <property type="match status" value="1"/>
</dbReference>
<dbReference type="GO" id="GO:0019877">
    <property type="term" value="P:diaminopimelate biosynthetic process"/>
    <property type="evidence" value="ECO:0007669"/>
    <property type="project" value="UniProtKB-ARBA"/>
</dbReference>
<feature type="binding site" evidence="2">
    <location>
        <position position="109"/>
    </location>
    <ligand>
        <name>Mn(2+)</name>
        <dbReference type="ChEBI" id="CHEBI:29035"/>
        <label>2</label>
    </ligand>
</feature>
<dbReference type="RefSeq" id="WP_268780992.1">
    <property type="nucleotide sequence ID" value="NZ_JAPRAT010000030.1"/>
</dbReference>
<organism evidence="4 5">
    <name type="scientific">Natronobacillus azotifigens</name>
    <dbReference type="NCBI Taxonomy" id="472978"/>
    <lineage>
        <taxon>Bacteria</taxon>
        <taxon>Bacillati</taxon>
        <taxon>Bacillota</taxon>
        <taxon>Bacilli</taxon>
        <taxon>Bacillales</taxon>
        <taxon>Bacillaceae</taxon>
        <taxon>Natronobacillus</taxon>
    </lineage>
</organism>
<dbReference type="NCBIfam" id="TIGR01891">
    <property type="entry name" value="amidohydrolases"/>
    <property type="match status" value="1"/>
</dbReference>